<accession>A0A6T6S6T4</accession>
<keyword evidence="6" id="KW-0539">Nucleus</keyword>
<keyword evidence="3" id="KW-0805">Transcription regulation</keyword>
<evidence type="ECO:0008006" key="9">
    <source>
        <dbReference type="Google" id="ProtNLM"/>
    </source>
</evidence>
<evidence type="ECO:0000256" key="5">
    <source>
        <dbReference type="ARBA" id="ARBA00023186"/>
    </source>
</evidence>
<dbReference type="GO" id="GO:0042393">
    <property type="term" value="F:histone binding"/>
    <property type="evidence" value="ECO:0007669"/>
    <property type="project" value="TreeGrafter"/>
</dbReference>
<dbReference type="AlphaFoldDB" id="A0A6T6S6T4"/>
<evidence type="ECO:0000313" key="7">
    <source>
        <dbReference type="EMBL" id="CAD8784214.1"/>
    </source>
</evidence>
<dbReference type="InterPro" id="IPR006818">
    <property type="entry name" value="ASF1-like"/>
</dbReference>
<dbReference type="PANTHER" id="PTHR12040">
    <property type="entry name" value="ANTI-SILENCING PROTEIN 1"/>
    <property type="match status" value="1"/>
</dbReference>
<dbReference type="GO" id="GO:0000785">
    <property type="term" value="C:chromatin"/>
    <property type="evidence" value="ECO:0007669"/>
    <property type="project" value="TreeGrafter"/>
</dbReference>
<dbReference type="PANTHER" id="PTHR12040:SF0">
    <property type="entry name" value="HISTONE CHAPERONE ASF1"/>
    <property type="match status" value="1"/>
</dbReference>
<organism evidence="7">
    <name type="scientific">Hemiselmis tepida</name>
    <dbReference type="NCBI Taxonomy" id="464990"/>
    <lineage>
        <taxon>Eukaryota</taxon>
        <taxon>Cryptophyceae</taxon>
        <taxon>Cryptomonadales</taxon>
        <taxon>Hemiselmidaceae</taxon>
        <taxon>Hemiselmis</taxon>
    </lineage>
</organism>
<dbReference type="Pfam" id="PF04729">
    <property type="entry name" value="ASF1_hist_chap"/>
    <property type="match status" value="1"/>
</dbReference>
<sequence>MSYVDVLEVKCLDNPAKYTDDLRFKITFQCKTKTKEDLDWRITWVGSAKDEQYDQILDEVAVPPDVGVNTFEYVVDAPDPSKIPGSEILGVTVVMVQALYKGKEFLRVGYYVKVDYADEKLREEPPEVERPDVELLERNILETEPRVTRYLIEWDDIGVASMAATPEHAAAVGGSGAAVEQEGGIAQPMIPEGGAQTVTVE</sequence>
<keyword evidence="4" id="KW-0804">Transcription</keyword>
<evidence type="ECO:0000256" key="3">
    <source>
        <dbReference type="ARBA" id="ARBA00023015"/>
    </source>
</evidence>
<comment type="subcellular location">
    <subcellularLocation>
        <location evidence="1">Nucleus</location>
    </subcellularLocation>
</comment>
<dbReference type="GO" id="GO:0005634">
    <property type="term" value="C:nucleus"/>
    <property type="evidence" value="ECO:0007669"/>
    <property type="project" value="UniProtKB-SubCell"/>
</dbReference>
<dbReference type="GO" id="GO:0006335">
    <property type="term" value="P:DNA replication-dependent chromatin assembly"/>
    <property type="evidence" value="ECO:0007669"/>
    <property type="project" value="TreeGrafter"/>
</dbReference>
<dbReference type="Gene3D" id="2.60.40.1490">
    <property type="entry name" value="Histone chaperone ASF1-like"/>
    <property type="match status" value="1"/>
</dbReference>
<dbReference type="EMBL" id="HBFN01006017">
    <property type="protein sequence ID" value="CAD8784214.1"/>
    <property type="molecule type" value="Transcribed_RNA"/>
</dbReference>
<name>A0A6T6S6T4_9CRYP</name>
<dbReference type="InterPro" id="IPR036747">
    <property type="entry name" value="ASF1-like_sf"/>
</dbReference>
<evidence type="ECO:0000256" key="1">
    <source>
        <dbReference type="ARBA" id="ARBA00004123"/>
    </source>
</evidence>
<evidence type="ECO:0000256" key="6">
    <source>
        <dbReference type="ARBA" id="ARBA00023242"/>
    </source>
</evidence>
<proteinExistence type="inferred from homology"/>
<keyword evidence="5" id="KW-0143">Chaperone</keyword>
<gene>
    <name evidence="7" type="ORF">HTEP1355_LOCUS3559</name>
    <name evidence="8" type="ORF">HTEP1355_LOCUS3560</name>
</gene>
<evidence type="ECO:0000313" key="8">
    <source>
        <dbReference type="EMBL" id="CAD8784216.1"/>
    </source>
</evidence>
<reference evidence="7" key="1">
    <citation type="submission" date="2021-01" db="EMBL/GenBank/DDBJ databases">
        <authorList>
            <person name="Corre E."/>
            <person name="Pelletier E."/>
            <person name="Niang G."/>
            <person name="Scheremetjew M."/>
            <person name="Finn R."/>
            <person name="Kale V."/>
            <person name="Holt S."/>
            <person name="Cochrane G."/>
            <person name="Meng A."/>
            <person name="Brown T."/>
            <person name="Cohen L."/>
        </authorList>
    </citation>
    <scope>NUCLEOTIDE SEQUENCE</scope>
    <source>
        <strain evidence="7">CCMP443</strain>
    </source>
</reference>
<protein>
    <recommendedName>
        <fullName evidence="9">Anti-silencing function protein 1</fullName>
    </recommendedName>
</protein>
<dbReference type="EMBL" id="HBFN01006018">
    <property type="protein sequence ID" value="CAD8784216.1"/>
    <property type="molecule type" value="Transcribed_RNA"/>
</dbReference>
<comment type="similarity">
    <text evidence="2">Belongs to the ASF1 family.</text>
</comment>
<evidence type="ECO:0000256" key="2">
    <source>
        <dbReference type="ARBA" id="ARBA00006051"/>
    </source>
</evidence>
<evidence type="ECO:0000256" key="4">
    <source>
        <dbReference type="ARBA" id="ARBA00023163"/>
    </source>
</evidence>
<dbReference type="SUPFAM" id="SSF101546">
    <property type="entry name" value="ASF1-like"/>
    <property type="match status" value="1"/>
</dbReference>